<sequence length="118" mass="12931">MRAMQCFGEDVLESDQASLCWDRDSKVHCANFLVARHSRSLLCHSCQSTGVKLWPTVSVCERCMKGKERGSGVAEEESHNGNEIDRDDDGDGSGDSDGDDDDVCDENEDGREEGLGMV</sequence>
<feature type="region of interest" description="Disordered" evidence="1">
    <location>
        <begin position="66"/>
        <end position="118"/>
    </location>
</feature>
<protein>
    <submittedName>
        <fullName evidence="2">Uncharacterized protein</fullName>
    </submittedName>
</protein>
<evidence type="ECO:0000256" key="1">
    <source>
        <dbReference type="SAM" id="MobiDB-lite"/>
    </source>
</evidence>
<gene>
    <name evidence="2" type="ORF">Scep_003609</name>
</gene>
<name>A0AAP0KTE8_9MAGN</name>
<comment type="caution">
    <text evidence="2">The sequence shown here is derived from an EMBL/GenBank/DDBJ whole genome shotgun (WGS) entry which is preliminary data.</text>
</comment>
<proteinExistence type="predicted"/>
<dbReference type="AlphaFoldDB" id="A0AAP0KTE8"/>
<accession>A0AAP0KTE8</accession>
<dbReference type="Proteomes" id="UP001419268">
    <property type="component" value="Unassembled WGS sequence"/>
</dbReference>
<evidence type="ECO:0000313" key="2">
    <source>
        <dbReference type="EMBL" id="KAK9157035.1"/>
    </source>
</evidence>
<dbReference type="EMBL" id="JBBNAG010000002">
    <property type="protein sequence ID" value="KAK9157035.1"/>
    <property type="molecule type" value="Genomic_DNA"/>
</dbReference>
<feature type="compositionally biased region" description="Basic and acidic residues" evidence="1">
    <location>
        <begin position="66"/>
        <end position="84"/>
    </location>
</feature>
<evidence type="ECO:0000313" key="3">
    <source>
        <dbReference type="Proteomes" id="UP001419268"/>
    </source>
</evidence>
<dbReference type="PANTHER" id="PTHR31717:SF60">
    <property type="entry name" value="B-BOX TYPE ZINC FINGER FAMILY PROTEIN"/>
    <property type="match status" value="1"/>
</dbReference>
<dbReference type="PANTHER" id="PTHR31717">
    <property type="entry name" value="ZINC FINGER PROTEIN CONSTANS-LIKE 10"/>
    <property type="match status" value="1"/>
</dbReference>
<organism evidence="2 3">
    <name type="scientific">Stephania cephalantha</name>
    <dbReference type="NCBI Taxonomy" id="152367"/>
    <lineage>
        <taxon>Eukaryota</taxon>
        <taxon>Viridiplantae</taxon>
        <taxon>Streptophyta</taxon>
        <taxon>Embryophyta</taxon>
        <taxon>Tracheophyta</taxon>
        <taxon>Spermatophyta</taxon>
        <taxon>Magnoliopsida</taxon>
        <taxon>Ranunculales</taxon>
        <taxon>Menispermaceae</taxon>
        <taxon>Menispermoideae</taxon>
        <taxon>Cissampelideae</taxon>
        <taxon>Stephania</taxon>
    </lineage>
</organism>
<keyword evidence="3" id="KW-1185">Reference proteome</keyword>
<reference evidence="2 3" key="1">
    <citation type="submission" date="2024-01" db="EMBL/GenBank/DDBJ databases">
        <title>Genome assemblies of Stephania.</title>
        <authorList>
            <person name="Yang L."/>
        </authorList>
    </citation>
    <scope>NUCLEOTIDE SEQUENCE [LARGE SCALE GENOMIC DNA]</scope>
    <source>
        <strain evidence="2">JXDWG</strain>
        <tissue evidence="2">Leaf</tissue>
    </source>
</reference>
<feature type="compositionally biased region" description="Acidic residues" evidence="1">
    <location>
        <begin position="85"/>
        <end position="111"/>
    </location>
</feature>